<evidence type="ECO:0000313" key="2">
    <source>
        <dbReference type="EMBL" id="QMU30382.1"/>
    </source>
</evidence>
<reference evidence="2 3" key="1">
    <citation type="submission" date="2020-06" db="EMBL/GenBank/DDBJ databases">
        <authorList>
            <person name="Hwang Y.J."/>
        </authorList>
    </citation>
    <scope>NUCLEOTIDE SEQUENCE [LARGE SCALE GENOMIC DNA]</scope>
    <source>
        <strain evidence="2 3">KUDC8001</strain>
    </source>
</reference>
<proteinExistence type="predicted"/>
<dbReference type="KEGG" id="add:HUW48_21195"/>
<reference evidence="2 3" key="2">
    <citation type="submission" date="2020-08" db="EMBL/GenBank/DDBJ databases">
        <title>Adhaeribacter dokdonensis sp. nov., isolated from the rhizosphere of Elymus tsukushiensis, a plant native to the Dokdo Islands, Republic of Korea.</title>
        <authorList>
            <person name="Ghim S.Y."/>
        </authorList>
    </citation>
    <scope>NUCLEOTIDE SEQUENCE [LARGE SCALE GENOMIC DNA]</scope>
    <source>
        <strain evidence="2 3">KUDC8001</strain>
    </source>
</reference>
<feature type="compositionally biased region" description="Basic residues" evidence="1">
    <location>
        <begin position="58"/>
        <end position="71"/>
    </location>
</feature>
<evidence type="ECO:0000256" key="1">
    <source>
        <dbReference type="SAM" id="MobiDB-lite"/>
    </source>
</evidence>
<dbReference type="Proteomes" id="UP000514509">
    <property type="component" value="Chromosome"/>
</dbReference>
<keyword evidence="3" id="KW-1185">Reference proteome</keyword>
<sequence length="71" mass="8227">MTLLKIKKKTRQQLIKQFRKTIIKHGSEVAIALATSFITALITEIVENTTGKEETGHKNKRKKKKHKKEKK</sequence>
<evidence type="ECO:0000313" key="3">
    <source>
        <dbReference type="Proteomes" id="UP000514509"/>
    </source>
</evidence>
<name>A0A7L7LC10_9BACT</name>
<dbReference type="EMBL" id="CP055153">
    <property type="protein sequence ID" value="QMU30382.1"/>
    <property type="molecule type" value="Genomic_DNA"/>
</dbReference>
<dbReference type="AlphaFoldDB" id="A0A7L7LC10"/>
<organism evidence="2 3">
    <name type="scientific">Adhaeribacter radiodurans</name>
    <dbReference type="NCBI Taxonomy" id="2745197"/>
    <lineage>
        <taxon>Bacteria</taxon>
        <taxon>Pseudomonadati</taxon>
        <taxon>Bacteroidota</taxon>
        <taxon>Cytophagia</taxon>
        <taxon>Cytophagales</taxon>
        <taxon>Hymenobacteraceae</taxon>
        <taxon>Adhaeribacter</taxon>
    </lineage>
</organism>
<feature type="region of interest" description="Disordered" evidence="1">
    <location>
        <begin position="49"/>
        <end position="71"/>
    </location>
</feature>
<gene>
    <name evidence="2" type="ORF">HUW48_21195</name>
</gene>
<dbReference type="RefSeq" id="WP_182412829.1">
    <property type="nucleotide sequence ID" value="NZ_CP055153.1"/>
</dbReference>
<accession>A0A7L7LC10</accession>
<protein>
    <submittedName>
        <fullName evidence="2">Uncharacterized protein</fullName>
    </submittedName>
</protein>